<evidence type="ECO:0000313" key="2">
    <source>
        <dbReference type="Proteomes" id="UP000321362"/>
    </source>
</evidence>
<dbReference type="OrthoDB" id="2210247at2"/>
<protein>
    <submittedName>
        <fullName evidence="1">Winged helix DNA-binding domain-containing protein</fullName>
    </submittedName>
</protein>
<dbReference type="AlphaFoldDB" id="A0A5B8W7V8"/>
<proteinExistence type="predicted"/>
<name>A0A5B8W7V8_9SPHI</name>
<gene>
    <name evidence="1" type="ORF">FSB76_30590</name>
</gene>
<sequence>MKDNPLARLRMYNQYISNPVFGNPEDVVKNMLAMQAQDYAGAKWALGIRMASANESVVEQAITDGRILRTHLLRPTWHFVAPADIRWLLALTAPRIHAINSGMYKKFELNAIVFNKANNVFIKNMQGNKQLTRAELTDALNRDHIPTDDLRFTLLLMNAELDGVICSGGRVGKQFTYALLDERAPATPLLTHDEALRKLAGGFFNTRGPATVHDFANWSGLTIADAGIGLEHIKGELISELIEGKTYWMPDRTATTPTKNKVYLLPAFDEFAIAYKDRDALVAPRYREQARHLIFDPVIVMDYQVVGNWKRAIKTNDVAITYNLFGDFKKTQGKALEAAAKRYKNFLL</sequence>
<dbReference type="InterPro" id="IPR009351">
    <property type="entry name" value="AlkZ-like"/>
</dbReference>
<dbReference type="PANTHER" id="PTHR38479:SF2">
    <property type="entry name" value="WINGED HELIX DNA-BINDING DOMAIN-CONTAINING PROTEIN"/>
    <property type="match status" value="1"/>
</dbReference>
<organism evidence="1 2">
    <name type="scientific">Mucilaginibacter ginsenosidivorax</name>
    <dbReference type="NCBI Taxonomy" id="862126"/>
    <lineage>
        <taxon>Bacteria</taxon>
        <taxon>Pseudomonadati</taxon>
        <taxon>Bacteroidota</taxon>
        <taxon>Sphingobacteriia</taxon>
        <taxon>Sphingobacteriales</taxon>
        <taxon>Sphingobacteriaceae</taxon>
        <taxon>Mucilaginibacter</taxon>
    </lineage>
</organism>
<dbReference type="GO" id="GO:0003677">
    <property type="term" value="F:DNA binding"/>
    <property type="evidence" value="ECO:0007669"/>
    <property type="project" value="UniProtKB-KW"/>
</dbReference>
<keyword evidence="1" id="KW-0238">DNA-binding</keyword>
<reference evidence="1 2" key="1">
    <citation type="journal article" date="2013" name="J. Microbiol.">
        <title>Mucilaginibacter ginsenosidivorax sp. nov., with ginsenoside converting activity isolated from sediment.</title>
        <authorList>
            <person name="Kim J.K."/>
            <person name="Choi T.E."/>
            <person name="Liu Q.M."/>
            <person name="Park H.Y."/>
            <person name="Yi T.H."/>
            <person name="Yoon M.H."/>
            <person name="Kim S.C."/>
            <person name="Im W.T."/>
        </authorList>
    </citation>
    <scope>NUCLEOTIDE SEQUENCE [LARGE SCALE GENOMIC DNA]</scope>
    <source>
        <strain evidence="1 2">KHI28</strain>
    </source>
</reference>
<dbReference type="RefSeq" id="WP_147060314.1">
    <property type="nucleotide sequence ID" value="NZ_CP042437.1"/>
</dbReference>
<accession>A0A5B8W7V8</accession>
<dbReference type="Proteomes" id="UP000321362">
    <property type="component" value="Chromosome"/>
</dbReference>
<dbReference type="EMBL" id="CP042437">
    <property type="protein sequence ID" value="QEC80090.1"/>
    <property type="molecule type" value="Genomic_DNA"/>
</dbReference>
<dbReference type="PANTHER" id="PTHR38479">
    <property type="entry name" value="LMO0824 PROTEIN"/>
    <property type="match status" value="1"/>
</dbReference>
<dbReference type="KEGG" id="mgk:FSB76_30590"/>
<keyword evidence="2" id="KW-1185">Reference proteome</keyword>
<dbReference type="Pfam" id="PF06224">
    <property type="entry name" value="AlkZ-like"/>
    <property type="match status" value="1"/>
</dbReference>
<evidence type="ECO:0000313" key="1">
    <source>
        <dbReference type="EMBL" id="QEC80090.1"/>
    </source>
</evidence>